<name>A0A443RXL8_9ACAR</name>
<dbReference type="AlphaFoldDB" id="A0A443RXL8"/>
<proteinExistence type="predicted"/>
<gene>
    <name evidence="1" type="ORF">B4U80_12154</name>
</gene>
<dbReference type="SUPFAM" id="SSF50630">
    <property type="entry name" value="Acid proteases"/>
    <property type="match status" value="1"/>
</dbReference>
<dbReference type="EMBL" id="NCKV01019962">
    <property type="protein sequence ID" value="RWS20106.1"/>
    <property type="molecule type" value="Genomic_DNA"/>
</dbReference>
<dbReference type="VEuPathDB" id="VectorBase:LDEU011934"/>
<organism evidence="1 2">
    <name type="scientific">Leptotrombidium deliense</name>
    <dbReference type="NCBI Taxonomy" id="299467"/>
    <lineage>
        <taxon>Eukaryota</taxon>
        <taxon>Metazoa</taxon>
        <taxon>Ecdysozoa</taxon>
        <taxon>Arthropoda</taxon>
        <taxon>Chelicerata</taxon>
        <taxon>Arachnida</taxon>
        <taxon>Acari</taxon>
        <taxon>Acariformes</taxon>
        <taxon>Trombidiformes</taxon>
        <taxon>Prostigmata</taxon>
        <taxon>Anystina</taxon>
        <taxon>Parasitengona</taxon>
        <taxon>Trombiculoidea</taxon>
        <taxon>Trombiculidae</taxon>
        <taxon>Leptotrombidium</taxon>
    </lineage>
</organism>
<accession>A0A443RXL8</accession>
<feature type="non-terminal residue" evidence="1">
    <location>
        <position position="291"/>
    </location>
</feature>
<evidence type="ECO:0000313" key="1">
    <source>
        <dbReference type="EMBL" id="RWS20106.1"/>
    </source>
</evidence>
<dbReference type="CDD" id="cd00303">
    <property type="entry name" value="retropepsin_like"/>
    <property type="match status" value="1"/>
</dbReference>
<comment type="caution">
    <text evidence="1">The sequence shown here is derived from an EMBL/GenBank/DDBJ whole genome shotgun (WGS) entry which is preliminary data.</text>
</comment>
<dbReference type="Gene3D" id="2.40.70.10">
    <property type="entry name" value="Acid Proteases"/>
    <property type="match status" value="1"/>
</dbReference>
<evidence type="ECO:0000313" key="2">
    <source>
        <dbReference type="Proteomes" id="UP000288716"/>
    </source>
</evidence>
<reference evidence="1 2" key="1">
    <citation type="journal article" date="2018" name="Gigascience">
        <title>Genomes of trombidid mites reveal novel predicted allergens and laterally-transferred genes associated with secondary metabolism.</title>
        <authorList>
            <person name="Dong X."/>
            <person name="Chaisiri K."/>
            <person name="Xia D."/>
            <person name="Armstrong S.D."/>
            <person name="Fang Y."/>
            <person name="Donnelly M.J."/>
            <person name="Kadowaki T."/>
            <person name="McGarry J.W."/>
            <person name="Darby A.C."/>
            <person name="Makepeace B.L."/>
        </authorList>
    </citation>
    <scope>NUCLEOTIDE SEQUENCE [LARGE SCALE GENOMIC DNA]</scope>
    <source>
        <strain evidence="1">UoL-UT</strain>
    </source>
</reference>
<dbReference type="InterPro" id="IPR021109">
    <property type="entry name" value="Peptidase_aspartic_dom_sf"/>
</dbReference>
<sequence length="291" mass="32556">MDPTGAALTLHDALDRLKKRFDNDVVSPLLAAQHLKQATKTVREYFEAKMVLLKKLTLADNHIVDQLTDGANKELRNSLCRNKDFLPNQHTSPPPKEAISNAINHTAKISVPDEFIFFSVHVNKTRVSALMDTASTVNIINEGFARTAGCHFIRKKTSIQLAGNTECTSPGLAVFDLTFDKVTKRISALCLPDFQYSVLLGVNIRDHFPLDISLRDLSVSWPKDVQQPQSLAAKVEAINGQPVNSEIKKLLHEFVDVFDTKDEPVGKFAGEQFHIKLKSDKPIRRPPYKHP</sequence>
<protein>
    <submittedName>
        <fullName evidence="1">Uncharacterized protein</fullName>
    </submittedName>
</protein>
<dbReference type="Proteomes" id="UP000288716">
    <property type="component" value="Unassembled WGS sequence"/>
</dbReference>
<keyword evidence="2" id="KW-1185">Reference proteome</keyword>
<dbReference type="OrthoDB" id="6525599at2759"/>